<dbReference type="Pfam" id="PF20789">
    <property type="entry name" value="4HBT_3C"/>
    <property type="match status" value="1"/>
</dbReference>
<dbReference type="RefSeq" id="WP_073478348.1">
    <property type="nucleotide sequence ID" value="NZ_FQZU01000038.1"/>
</dbReference>
<dbReference type="AlphaFoldDB" id="A0A1M6WIR8"/>
<dbReference type="Pfam" id="PF13622">
    <property type="entry name" value="4HBT_3"/>
    <property type="match status" value="1"/>
</dbReference>
<accession>A0A1M6WIR8</accession>
<protein>
    <submittedName>
        <fullName evidence="3">Acyl-CoA thioesterase</fullName>
    </submittedName>
</protein>
<gene>
    <name evidence="3" type="ORF">SAMN02745216_04340</name>
</gene>
<dbReference type="InterPro" id="IPR049449">
    <property type="entry name" value="TesB_ACOT8-like_N"/>
</dbReference>
<dbReference type="STRING" id="1121393.SAMN02745216_04340"/>
<dbReference type="InterPro" id="IPR042171">
    <property type="entry name" value="Acyl-CoA_hotdog"/>
</dbReference>
<dbReference type="SUPFAM" id="SSF54637">
    <property type="entry name" value="Thioesterase/thiol ester dehydrase-isomerase"/>
    <property type="match status" value="2"/>
</dbReference>
<proteinExistence type="predicted"/>
<dbReference type="OrthoDB" id="5418286at2"/>
<sequence length="263" mass="29295">MTSFDKDITVTPKGEALFAGNVSDNWSIAGIPNGGYLMALLTNAMLQESKNENILVVTATYLSRLKPGPVDLAVENFASSMNMDRYQTRLIQDGKERVRAMGTFRPSNMDRTYDRCEKSAPELAPLDHCLAAPSVPTYTLLDNVDMRLDPECAGWVSGKLSEKSEMKGWIKFKDDRPFDALSILLMADAFPPPVLASLGAVAWVPTVELSTSLYQVPATKWLKCQFRTYFMSRGFLQEDGEVWDEDGNLVAACRQVAQYKRAK</sequence>
<evidence type="ECO:0000313" key="4">
    <source>
        <dbReference type="Proteomes" id="UP000183994"/>
    </source>
</evidence>
<name>A0A1M6WIR8_9BACT</name>
<feature type="domain" description="Acyl-CoA thioesterase-like N-terminal HotDog" evidence="1">
    <location>
        <begin position="23"/>
        <end position="104"/>
    </location>
</feature>
<dbReference type="PANTHER" id="PTHR38110:SF1">
    <property type="entry name" value="THIOESTERASE DOMAIN-CONTAINING PROTEIN"/>
    <property type="match status" value="1"/>
</dbReference>
<dbReference type="InterPro" id="IPR049450">
    <property type="entry name" value="ACOT8-like_C"/>
</dbReference>
<dbReference type="InterPro" id="IPR029069">
    <property type="entry name" value="HotDog_dom_sf"/>
</dbReference>
<dbReference type="InterPro" id="IPR052389">
    <property type="entry name" value="Sec_Metab_Biosynth-Assoc"/>
</dbReference>
<reference evidence="4" key="1">
    <citation type="submission" date="2016-11" db="EMBL/GenBank/DDBJ databases">
        <authorList>
            <person name="Varghese N."/>
            <person name="Submissions S."/>
        </authorList>
    </citation>
    <scope>NUCLEOTIDE SEQUENCE [LARGE SCALE GENOMIC DNA]</scope>
    <source>
        <strain evidence="4">DSM 16219</strain>
    </source>
</reference>
<dbReference type="PANTHER" id="PTHR38110">
    <property type="entry name" value="CHROMOSOME 23, WHOLE GENOME SHOTGUN SEQUENCE"/>
    <property type="match status" value="1"/>
</dbReference>
<dbReference type="EMBL" id="FQZU01000038">
    <property type="protein sequence ID" value="SHK93524.1"/>
    <property type="molecule type" value="Genomic_DNA"/>
</dbReference>
<keyword evidence="4" id="KW-1185">Reference proteome</keyword>
<evidence type="ECO:0000259" key="1">
    <source>
        <dbReference type="Pfam" id="PF13622"/>
    </source>
</evidence>
<dbReference type="Gene3D" id="2.40.160.210">
    <property type="entry name" value="Acyl-CoA thioesterase, double hotdog domain"/>
    <property type="match status" value="1"/>
</dbReference>
<evidence type="ECO:0000259" key="2">
    <source>
        <dbReference type="Pfam" id="PF20789"/>
    </source>
</evidence>
<evidence type="ECO:0000313" key="3">
    <source>
        <dbReference type="EMBL" id="SHK93524.1"/>
    </source>
</evidence>
<feature type="domain" description="Acyl-CoA thioesterase-like C-terminal" evidence="2">
    <location>
        <begin position="131"/>
        <end position="257"/>
    </location>
</feature>
<dbReference type="Proteomes" id="UP000183994">
    <property type="component" value="Unassembled WGS sequence"/>
</dbReference>
<organism evidence="3 4">
    <name type="scientific">Desulfatibacillum alkenivorans DSM 16219</name>
    <dbReference type="NCBI Taxonomy" id="1121393"/>
    <lineage>
        <taxon>Bacteria</taxon>
        <taxon>Pseudomonadati</taxon>
        <taxon>Thermodesulfobacteriota</taxon>
        <taxon>Desulfobacteria</taxon>
        <taxon>Desulfobacterales</taxon>
        <taxon>Desulfatibacillaceae</taxon>
        <taxon>Desulfatibacillum</taxon>
    </lineage>
</organism>